<dbReference type="PANTHER" id="PTHR30469">
    <property type="entry name" value="MULTIDRUG RESISTANCE PROTEIN MDTA"/>
    <property type="match status" value="1"/>
</dbReference>
<dbReference type="Gene3D" id="2.40.50.100">
    <property type="match status" value="2"/>
</dbReference>
<keyword evidence="6" id="KW-1185">Reference proteome</keyword>
<dbReference type="Proteomes" id="UP000432715">
    <property type="component" value="Unassembled WGS sequence"/>
</dbReference>
<keyword evidence="3" id="KW-1133">Transmembrane helix</keyword>
<reference evidence="5 6" key="1">
    <citation type="submission" date="2019-10" db="EMBL/GenBank/DDBJ databases">
        <title>Alkaliphilus serpentinus sp. nov. and Alkaliphilus pronyensis sp. nov., two novel anaerobic alkaliphilic species isolated from the serpentinized-hosted hydrothermal field of the Prony Bay (New Caledonia).</title>
        <authorList>
            <person name="Postec A."/>
        </authorList>
    </citation>
    <scope>NUCLEOTIDE SEQUENCE [LARGE SCALE GENOMIC DNA]</scope>
    <source>
        <strain evidence="5 6">LacV</strain>
    </source>
</reference>
<organism evidence="5 6">
    <name type="scientific">Alkaliphilus pronyensis</name>
    <dbReference type="NCBI Taxonomy" id="1482732"/>
    <lineage>
        <taxon>Bacteria</taxon>
        <taxon>Bacillati</taxon>
        <taxon>Bacillota</taxon>
        <taxon>Clostridia</taxon>
        <taxon>Peptostreptococcales</taxon>
        <taxon>Natronincolaceae</taxon>
        <taxon>Alkaliphilus</taxon>
    </lineage>
</organism>
<dbReference type="EMBL" id="WBZC01000003">
    <property type="protein sequence ID" value="KAB3539015.1"/>
    <property type="molecule type" value="Genomic_DNA"/>
</dbReference>
<dbReference type="Gene3D" id="1.10.287.470">
    <property type="entry name" value="Helix hairpin bin"/>
    <property type="match status" value="1"/>
</dbReference>
<gene>
    <name evidence="5" type="ORF">F8154_00845</name>
</gene>
<dbReference type="Gene3D" id="2.40.30.170">
    <property type="match status" value="1"/>
</dbReference>
<comment type="similarity">
    <text evidence="1">Belongs to the membrane fusion protein (MFP) (TC 8.A.1) family.</text>
</comment>
<keyword evidence="2" id="KW-0175">Coiled coil</keyword>
<dbReference type="OrthoDB" id="1995149at2"/>
<dbReference type="InterPro" id="IPR058792">
    <property type="entry name" value="Beta-barrel_RND_2"/>
</dbReference>
<keyword evidence="3" id="KW-0472">Membrane</keyword>
<evidence type="ECO:0000256" key="2">
    <source>
        <dbReference type="SAM" id="Coils"/>
    </source>
</evidence>
<proteinExistence type="inferred from homology"/>
<evidence type="ECO:0000313" key="6">
    <source>
        <dbReference type="Proteomes" id="UP000432715"/>
    </source>
</evidence>
<name>A0A6I0FA43_9FIRM</name>
<feature type="domain" description="CusB-like beta-barrel" evidence="4">
    <location>
        <begin position="250"/>
        <end position="321"/>
    </location>
</feature>
<protein>
    <submittedName>
        <fullName evidence="5">Efflux RND transporter periplasmic adaptor subunit</fullName>
    </submittedName>
</protein>
<dbReference type="AlphaFoldDB" id="A0A6I0FA43"/>
<dbReference type="InterPro" id="IPR006143">
    <property type="entry name" value="RND_pump_MFP"/>
</dbReference>
<comment type="caution">
    <text evidence="5">The sequence shown here is derived from an EMBL/GenBank/DDBJ whole genome shotgun (WGS) entry which is preliminary data.</text>
</comment>
<accession>A0A6I0FA43</accession>
<feature type="transmembrane region" description="Helical" evidence="3">
    <location>
        <begin position="7"/>
        <end position="25"/>
    </location>
</feature>
<dbReference type="PANTHER" id="PTHR30469:SF15">
    <property type="entry name" value="HLYD FAMILY OF SECRETION PROTEINS"/>
    <property type="match status" value="1"/>
</dbReference>
<feature type="coiled-coil region" evidence="2">
    <location>
        <begin position="119"/>
        <end position="150"/>
    </location>
</feature>
<sequence length="399" mass="44954">MTIKKKLILLLIPFIIVSGFMFYYFTYSNEAIEAYEVKELDAINTIVVNGKIVPAKSLQIRSPITGVVKEIKVKEGSPVEAENIMIVFETEDIENQLREIEANKRVIEFSLQELSGNGYKLREEEVNIANIQLEEAKKALDRSKELYNNKAISQREYESALTNYDLALAKYNLALINQQNLSHSGSKTKQIEAQIDQFNIRLQGTNLLLEKHSIVAPFKGKITELLIKEGEFIQVGAPLLVLEDQREFFLEVNLDEKELQYISVGQEAIISPQSYPNMRINGTIGSIKPFVDTERGTISISIKLEEANEAVITGLTASAEIITNEYKAVKPIPKRFIINDENDNYVFTMVDNKTEKIKLSIEAETSDSFIVKDGVTKGDVILLPDGIEEGQRVKPMLGE</sequence>
<evidence type="ECO:0000313" key="5">
    <source>
        <dbReference type="EMBL" id="KAB3539015.1"/>
    </source>
</evidence>
<dbReference type="GO" id="GO:1990281">
    <property type="term" value="C:efflux pump complex"/>
    <property type="evidence" value="ECO:0007669"/>
    <property type="project" value="TreeGrafter"/>
</dbReference>
<dbReference type="Pfam" id="PF25954">
    <property type="entry name" value="Beta-barrel_RND_2"/>
    <property type="match status" value="1"/>
</dbReference>
<dbReference type="GO" id="GO:0015562">
    <property type="term" value="F:efflux transmembrane transporter activity"/>
    <property type="evidence" value="ECO:0007669"/>
    <property type="project" value="TreeGrafter"/>
</dbReference>
<evidence type="ECO:0000256" key="3">
    <source>
        <dbReference type="SAM" id="Phobius"/>
    </source>
</evidence>
<dbReference type="SUPFAM" id="SSF111369">
    <property type="entry name" value="HlyD-like secretion proteins"/>
    <property type="match status" value="2"/>
</dbReference>
<dbReference type="NCBIfam" id="TIGR01730">
    <property type="entry name" value="RND_mfp"/>
    <property type="match status" value="1"/>
</dbReference>
<evidence type="ECO:0000259" key="4">
    <source>
        <dbReference type="Pfam" id="PF25954"/>
    </source>
</evidence>
<evidence type="ECO:0000256" key="1">
    <source>
        <dbReference type="ARBA" id="ARBA00009477"/>
    </source>
</evidence>
<keyword evidence="3" id="KW-0812">Transmembrane</keyword>
<dbReference type="RefSeq" id="WP_151859694.1">
    <property type="nucleotide sequence ID" value="NZ_WBZC01000003.1"/>
</dbReference>